<evidence type="ECO:0000313" key="1">
    <source>
        <dbReference type="EMBL" id="BAW17642.1"/>
    </source>
</evidence>
<evidence type="ECO:0000313" key="2">
    <source>
        <dbReference type="Proteomes" id="UP000217792"/>
    </source>
</evidence>
<dbReference type="EMBL" id="AP014880">
    <property type="protein sequence ID" value="BAW17642.1"/>
    <property type="molecule type" value="Genomic_DNA"/>
</dbReference>
<protein>
    <recommendedName>
        <fullName evidence="3">Polyketide cyclase / dehydrase and lipid transport</fullName>
    </recommendedName>
</protein>
<dbReference type="Gene3D" id="3.30.530.20">
    <property type="match status" value="2"/>
</dbReference>
<dbReference type="InterPro" id="IPR023393">
    <property type="entry name" value="START-like_dom_sf"/>
</dbReference>
<dbReference type="SUPFAM" id="SSF55961">
    <property type="entry name" value="Bet v1-like"/>
    <property type="match status" value="1"/>
</dbReference>
<gene>
    <name evidence="1" type="ORF">SITYG_16630</name>
</gene>
<reference evidence="1 2" key="1">
    <citation type="journal article" date="2017" name="Infect. Immun.">
        <title>Characterization of the Pathogenicity of Streptococcus intermedius TYG1620 Isolated from a Human Brain Abscess Based on the Complete Genome Sequence with Transcriptome Analysis and Transposon Mutagenesis in a Murine Subcutaneous Abscess Model.</title>
        <authorList>
            <person name="Hasegawa N."/>
            <person name="Sekizuka T."/>
            <person name="Sugi Y."/>
            <person name="Kawakami N."/>
            <person name="Ogasawara Y."/>
            <person name="Kato K."/>
            <person name="Yamashita A."/>
            <person name="Takeuchi F."/>
            <person name="Kuroda M."/>
        </authorList>
    </citation>
    <scope>NUCLEOTIDE SEQUENCE [LARGE SCALE GENOMIC DNA]</scope>
    <source>
        <strain evidence="1 2">TYG1620</strain>
    </source>
</reference>
<dbReference type="RefSeq" id="WP_096363139.1">
    <property type="nucleotide sequence ID" value="NZ_AP014880.1"/>
</dbReference>
<proteinExistence type="predicted"/>
<name>A0AAD1FK77_STRIT</name>
<sequence length="307" mass="36620">MFERIFINADISTVYSVFWNIFEWDRIIPHVEGIIDIDSTENYQHVYMKIKSHNKSYTIETERTGKIDECINFKQLNSNSIITEHSGSWLFYKSGEGTIVESLHKLKVGDIGIISKLISKFVWKNYVRKNAVSTLETLKLESEFIVGNFSLVSDNSRYLKHEFDLKIPVEKCYKIISNPIIWTELYGNTAKMVNVQRESEQMVDFYLVELVGKWKLSSRIFMRKDGEKLRVYYQHINPRFPIKSMIIHWDFLKLDDVHSKFIIHREFQLRLPRFIYNILQNKIEKIIEEHVLDYQTELNDFIKLQED</sequence>
<evidence type="ECO:0008006" key="3">
    <source>
        <dbReference type="Google" id="ProtNLM"/>
    </source>
</evidence>
<organism evidence="1 2">
    <name type="scientific">Streptococcus intermedius</name>
    <dbReference type="NCBI Taxonomy" id="1338"/>
    <lineage>
        <taxon>Bacteria</taxon>
        <taxon>Bacillati</taxon>
        <taxon>Bacillota</taxon>
        <taxon>Bacilli</taxon>
        <taxon>Lactobacillales</taxon>
        <taxon>Streptococcaceae</taxon>
        <taxon>Streptococcus</taxon>
        <taxon>Streptococcus anginosus group</taxon>
    </lineage>
</organism>
<dbReference type="Proteomes" id="UP000217792">
    <property type="component" value="Chromosome"/>
</dbReference>
<dbReference type="AlphaFoldDB" id="A0AAD1FK77"/>
<accession>A0AAD1FK77</accession>